<dbReference type="PATRIC" id="fig|1590042.3.peg.1662"/>
<comment type="subunit">
    <text evidence="3">Forms a 24-polypeptide structural core with octahedral symmetry.</text>
</comment>
<dbReference type="GO" id="GO:0006086">
    <property type="term" value="P:pyruvate decarboxylation to acetyl-CoA"/>
    <property type="evidence" value="ECO:0007669"/>
    <property type="project" value="TreeGrafter"/>
</dbReference>
<dbReference type="EC" id="2.3.1.-" evidence="9"/>
<feature type="domain" description="Lipoyl-binding" evidence="10">
    <location>
        <begin position="124"/>
        <end position="198"/>
    </location>
</feature>
<dbReference type="Pfam" id="PF00364">
    <property type="entry name" value="Biotin_lipoyl"/>
    <property type="match status" value="2"/>
</dbReference>
<dbReference type="InterPro" id="IPR001078">
    <property type="entry name" value="2-oxoacid_DH_actylTfrase"/>
</dbReference>
<dbReference type="PANTHER" id="PTHR43178">
    <property type="entry name" value="DIHYDROLIPOAMIDE ACETYLTRANSFERASE COMPONENT OF PYRUVATE DEHYDROGENASE COMPLEX"/>
    <property type="match status" value="1"/>
</dbReference>
<comment type="cofactor">
    <cofactor evidence="1 9">
        <name>(R)-lipoate</name>
        <dbReference type="ChEBI" id="CHEBI:83088"/>
    </cofactor>
</comment>
<dbReference type="InterPro" id="IPR050743">
    <property type="entry name" value="2-oxoacid_DH_E2_comp"/>
</dbReference>
<evidence type="ECO:0000256" key="3">
    <source>
        <dbReference type="ARBA" id="ARBA00011484"/>
    </source>
</evidence>
<dbReference type="Gene3D" id="3.30.559.10">
    <property type="entry name" value="Chloramphenicol acetyltransferase-like domain"/>
    <property type="match status" value="1"/>
</dbReference>
<evidence type="ECO:0000313" key="14">
    <source>
        <dbReference type="Proteomes" id="UP000051494"/>
    </source>
</evidence>
<organism evidence="12">
    <name type="scientific">Candidatus Berkiella cookevillensis</name>
    <dbReference type="NCBI Taxonomy" id="437022"/>
    <lineage>
        <taxon>Bacteria</taxon>
        <taxon>Pseudomonadati</taxon>
        <taxon>Pseudomonadota</taxon>
        <taxon>Gammaproteobacteria</taxon>
        <taxon>Candidatus Berkiellales</taxon>
        <taxon>Candidatus Berkiellaceae</taxon>
        <taxon>Candidatus Berkiella</taxon>
    </lineage>
</organism>
<comment type="caution">
    <text evidence="12">The sequence shown here is derived from an EMBL/GenBank/DDBJ whole genome shotgun (WGS) entry which is preliminary data.</text>
</comment>
<dbReference type="STRING" id="437022.CC99x_01637"/>
<reference evidence="13" key="2">
    <citation type="journal article" date="2016" name="Genome Announc.">
        <title>Draft Genome Sequences of Two Novel Amoeba-Resistant Intranuclear Bacteria, 'Candidatus Berkiella cookevillensis' and 'Candidatus Berkiella aquae'.</title>
        <authorList>
            <person name="Mehari Y.T."/>
            <person name="Arivett B.A."/>
            <person name="Farone A.L."/>
            <person name="Gunderson J.H."/>
            <person name="Farone M.B."/>
        </authorList>
    </citation>
    <scope>NUCLEOTIDE SEQUENCE</scope>
    <source>
        <strain evidence="13">CC99</strain>
    </source>
</reference>
<dbReference type="EMBL" id="LKHV02000001">
    <property type="protein sequence ID" value="MCS5708186.1"/>
    <property type="molecule type" value="Genomic_DNA"/>
</dbReference>
<dbReference type="FunFam" id="3.30.559.10:FF:000004">
    <property type="entry name" value="Acetyltransferase component of pyruvate dehydrogenase complex"/>
    <property type="match status" value="1"/>
</dbReference>
<sequence length="545" mass="58233">MSALEDIKVPNIGDFHGVEVIELLVKVGDVLAAEDPLLTLETEKATMDIPCPMAGVVDAILVKAGDKVSQGDVILKLKATANETKIEPPASVSTTTAVEQQSLESTTTQAEVSVSVNAPVSSSSVTISLPQADDFKDVTVIEILVKPGDKIVKDQSIIALESEKASLELPSEEAGVIEEIFVKVGDKANPGTKILKMLAEVSGPVATEVAQKTALAAPAEKTSVPATQIIPVINQASPSIASVAYNGTGGHAGPATRKLARVLGVDLSKVSGSGHKGRITTQDVEQYVKAYLQKQPESTGTGIPPIPAQDFSQFGEIEVKSLSRIKKLTARNMSRNWLNIPHVTQFDEADITELEKFRKGNKQAAQDKGINLTPVSFIIKAVVSALKTFPQFNASLSTDSEELIYKKYFNIGVAVDTPNGLLVPVLKDADAKGLFEIAKEIGELSEKARKGELKAAEMQGNTFTITSLGNLGGTQFTPIINAPDVAILGVSRLSTKAVWLNEQFVPRQMLPLALSYDHRVIDGVEGAKFMTHICTKLQDIRKLLL</sequence>
<keyword evidence="6 9" id="KW-0012">Acyltransferase</keyword>
<dbReference type="InterPro" id="IPR036625">
    <property type="entry name" value="E3-bd_dom_sf"/>
</dbReference>
<accession>A0A0Q9YFJ9</accession>
<proteinExistence type="inferred from homology"/>
<comment type="function">
    <text evidence="7">The pyruvate dehydrogenase complex catalyzes the overall conversion of pyruvate to acetyl-CoA and CO(2). It contains multiple copies of three enzymatic components: pyruvate dehydrogenase (E1), dihydrolipoamide acetyltransferase (E2) and lipoamide dehydrogenase (E3).</text>
</comment>
<feature type="domain" description="Lipoyl-binding" evidence="10">
    <location>
        <begin position="4"/>
        <end position="78"/>
    </location>
</feature>
<reference evidence="12" key="1">
    <citation type="submission" date="2015-09" db="EMBL/GenBank/DDBJ databases">
        <title>Draft Genome Sequences of Two Novel Amoeba-resistant Intranuclear Bacteria, Candidatus Berkiella cookevillensis and Candidatus Berkiella aquae.</title>
        <authorList>
            <person name="Mehari Y.T."/>
            <person name="Arivett B.A."/>
            <person name="Farone A.L."/>
            <person name="Gunderson J.H."/>
            <person name="Farone M.B."/>
        </authorList>
    </citation>
    <scope>NUCLEOTIDE SEQUENCE [LARGE SCALE GENOMIC DNA]</scope>
    <source>
        <strain evidence="12">CC99</strain>
    </source>
</reference>
<dbReference type="GO" id="GO:0005737">
    <property type="term" value="C:cytoplasm"/>
    <property type="evidence" value="ECO:0007669"/>
    <property type="project" value="TreeGrafter"/>
</dbReference>
<dbReference type="InterPro" id="IPR011053">
    <property type="entry name" value="Single_hybrid_motif"/>
</dbReference>
<feature type="domain" description="Peripheral subunit-binding (PSBD)" evidence="11">
    <location>
        <begin position="251"/>
        <end position="288"/>
    </location>
</feature>
<evidence type="ECO:0000313" key="13">
    <source>
        <dbReference type="EMBL" id="MCS5708186.1"/>
    </source>
</evidence>
<dbReference type="RefSeq" id="WP_057624720.1">
    <property type="nucleotide sequence ID" value="NZ_LKHV02000001.1"/>
</dbReference>
<protein>
    <recommendedName>
        <fullName evidence="9">Dihydrolipoamide acetyltransferase component of pyruvate dehydrogenase complex</fullName>
        <ecNumber evidence="9">2.3.1.-</ecNumber>
    </recommendedName>
</protein>
<keyword evidence="5 9" id="KW-0450">Lipoyl</keyword>
<dbReference type="PROSITE" id="PS00189">
    <property type="entry name" value="LIPOYL"/>
    <property type="match status" value="2"/>
</dbReference>
<dbReference type="Proteomes" id="UP000051494">
    <property type="component" value="Unassembled WGS sequence"/>
</dbReference>
<dbReference type="PANTHER" id="PTHR43178:SF2">
    <property type="entry name" value="DIHYDROLIPOYLLYSINE-RESIDUE ACETYLTRANSFERASE COMPONENT OF PYRUVATE DEHYDROGENASE COMPLEX"/>
    <property type="match status" value="1"/>
</dbReference>
<dbReference type="InterPro" id="IPR023213">
    <property type="entry name" value="CAT-like_dom_sf"/>
</dbReference>
<comment type="similarity">
    <text evidence="2 9">Belongs to the 2-oxoacid dehydrogenase family.</text>
</comment>
<name>A0A0Q9YFJ9_9GAMM</name>
<dbReference type="EMBL" id="LKHV01000007">
    <property type="protein sequence ID" value="KRG18425.1"/>
    <property type="molecule type" value="Genomic_DNA"/>
</dbReference>
<dbReference type="OrthoDB" id="9805770at2"/>
<evidence type="ECO:0000256" key="8">
    <source>
        <dbReference type="ARBA" id="ARBA00048370"/>
    </source>
</evidence>
<evidence type="ECO:0000256" key="4">
    <source>
        <dbReference type="ARBA" id="ARBA00022679"/>
    </source>
</evidence>
<dbReference type="InterPro" id="IPR004167">
    <property type="entry name" value="PSBD"/>
</dbReference>
<dbReference type="GO" id="GO:0004742">
    <property type="term" value="F:dihydrolipoyllysine-residue acetyltransferase activity"/>
    <property type="evidence" value="ECO:0007669"/>
    <property type="project" value="UniProtKB-EC"/>
</dbReference>
<keyword evidence="14" id="KW-1185">Reference proteome</keyword>
<evidence type="ECO:0000256" key="5">
    <source>
        <dbReference type="ARBA" id="ARBA00022823"/>
    </source>
</evidence>
<dbReference type="PROSITE" id="PS50968">
    <property type="entry name" value="BIOTINYL_LIPOYL"/>
    <property type="match status" value="2"/>
</dbReference>
<keyword evidence="4 9" id="KW-0808">Transferase</keyword>
<dbReference type="Pfam" id="PF02817">
    <property type="entry name" value="E3_binding"/>
    <property type="match status" value="1"/>
</dbReference>
<dbReference type="SUPFAM" id="SSF47005">
    <property type="entry name" value="Peripheral subunit-binding domain of 2-oxo acid dehydrogenase complex"/>
    <property type="match status" value="1"/>
</dbReference>
<dbReference type="SUPFAM" id="SSF51230">
    <property type="entry name" value="Single hybrid motif"/>
    <property type="match status" value="2"/>
</dbReference>
<dbReference type="GO" id="GO:0031405">
    <property type="term" value="F:lipoic acid binding"/>
    <property type="evidence" value="ECO:0007669"/>
    <property type="project" value="TreeGrafter"/>
</dbReference>
<gene>
    <name evidence="12" type="primary">aceF</name>
    <name evidence="13" type="ORF">CC99x_004640</name>
    <name evidence="12" type="ORF">CC99x_01637</name>
</gene>
<dbReference type="Gene3D" id="2.40.50.100">
    <property type="match status" value="2"/>
</dbReference>
<keyword evidence="12" id="KW-0670">Pyruvate</keyword>
<dbReference type="InterPro" id="IPR000089">
    <property type="entry name" value="Biotin_lipoyl"/>
</dbReference>
<dbReference type="PROSITE" id="PS51826">
    <property type="entry name" value="PSBD"/>
    <property type="match status" value="1"/>
</dbReference>
<evidence type="ECO:0000259" key="10">
    <source>
        <dbReference type="PROSITE" id="PS50968"/>
    </source>
</evidence>
<reference evidence="13" key="3">
    <citation type="submission" date="2021-06" db="EMBL/GenBank/DDBJ databases">
        <title>Genomic Description and Analysis of Intracellular Bacteria, Candidatus Berkiella cookevillensis and Candidatus Berkiella aquae.</title>
        <authorList>
            <person name="Kidane D.T."/>
            <person name="Mehari Y.T."/>
            <person name="Rice F.C."/>
            <person name="Arivett B.A."/>
            <person name="Farone A.L."/>
            <person name="Berk S.G."/>
            <person name="Farone M.B."/>
        </authorList>
    </citation>
    <scope>NUCLEOTIDE SEQUENCE</scope>
    <source>
        <strain evidence="13">CC99</strain>
    </source>
</reference>
<comment type="catalytic activity">
    <reaction evidence="8">
        <text>N(6)-[(R)-dihydrolipoyl]-L-lysyl-[protein] + acetyl-CoA = N(6)-[(R)-S(8)-acetyldihydrolipoyl]-L-lysyl-[protein] + CoA</text>
        <dbReference type="Rhea" id="RHEA:17017"/>
        <dbReference type="Rhea" id="RHEA-COMP:10475"/>
        <dbReference type="Rhea" id="RHEA-COMP:10478"/>
        <dbReference type="ChEBI" id="CHEBI:57287"/>
        <dbReference type="ChEBI" id="CHEBI:57288"/>
        <dbReference type="ChEBI" id="CHEBI:83100"/>
        <dbReference type="ChEBI" id="CHEBI:83111"/>
        <dbReference type="EC" id="2.3.1.12"/>
    </reaction>
</comment>
<evidence type="ECO:0000256" key="2">
    <source>
        <dbReference type="ARBA" id="ARBA00007317"/>
    </source>
</evidence>
<dbReference type="SUPFAM" id="SSF52777">
    <property type="entry name" value="CoA-dependent acyltransferases"/>
    <property type="match status" value="1"/>
</dbReference>
<evidence type="ECO:0000256" key="1">
    <source>
        <dbReference type="ARBA" id="ARBA00001938"/>
    </source>
</evidence>
<evidence type="ECO:0000256" key="6">
    <source>
        <dbReference type="ARBA" id="ARBA00023315"/>
    </source>
</evidence>
<evidence type="ECO:0000259" key="11">
    <source>
        <dbReference type="PROSITE" id="PS51826"/>
    </source>
</evidence>
<dbReference type="Pfam" id="PF00198">
    <property type="entry name" value="2-oxoacid_dh"/>
    <property type="match status" value="1"/>
</dbReference>
<evidence type="ECO:0000256" key="7">
    <source>
        <dbReference type="ARBA" id="ARBA00025211"/>
    </source>
</evidence>
<dbReference type="CDD" id="cd06849">
    <property type="entry name" value="lipoyl_domain"/>
    <property type="match status" value="2"/>
</dbReference>
<dbReference type="InterPro" id="IPR003016">
    <property type="entry name" value="2-oxoA_DH_lipoyl-BS"/>
</dbReference>
<evidence type="ECO:0000256" key="9">
    <source>
        <dbReference type="RuleBase" id="RU003423"/>
    </source>
</evidence>
<dbReference type="Gene3D" id="4.10.320.10">
    <property type="entry name" value="E3-binding domain"/>
    <property type="match status" value="1"/>
</dbReference>
<evidence type="ECO:0000313" key="12">
    <source>
        <dbReference type="EMBL" id="KRG18425.1"/>
    </source>
</evidence>
<dbReference type="AlphaFoldDB" id="A0A0Q9YFJ9"/>